<dbReference type="Gene3D" id="3.30.1330.10">
    <property type="entry name" value="PurM-like, N-terminal domain"/>
    <property type="match status" value="1"/>
</dbReference>
<dbReference type="PANTHER" id="PTHR10256:SF0">
    <property type="entry name" value="INACTIVE SELENIDE, WATER DIKINASE-LIKE PROTEIN-RELATED"/>
    <property type="match status" value="1"/>
</dbReference>
<dbReference type="Proteomes" id="UP000219452">
    <property type="component" value="Unassembled WGS sequence"/>
</dbReference>
<dbReference type="EC" id="2.7.9.3" evidence="9"/>
<keyword evidence="2 9" id="KW-0808">Transferase</keyword>
<dbReference type="SUPFAM" id="SSF55326">
    <property type="entry name" value="PurM N-terminal domain-like"/>
    <property type="match status" value="1"/>
</dbReference>
<evidence type="ECO:0000256" key="1">
    <source>
        <dbReference type="ARBA" id="ARBA00008026"/>
    </source>
</evidence>
<evidence type="ECO:0000259" key="11">
    <source>
        <dbReference type="Pfam" id="PF02769"/>
    </source>
</evidence>
<comment type="similarity">
    <text evidence="1 9">Belongs to the selenophosphate synthase 1 family. Class I subfamily.</text>
</comment>
<evidence type="ECO:0000259" key="10">
    <source>
        <dbReference type="Pfam" id="PF00586"/>
    </source>
</evidence>
<dbReference type="EMBL" id="OCNH01000007">
    <property type="protein sequence ID" value="SOD97515.1"/>
    <property type="molecule type" value="Genomic_DNA"/>
</dbReference>
<comment type="function">
    <text evidence="9">Synthesizes selenophosphate from selenide and ATP.</text>
</comment>
<gene>
    <name evidence="9" type="primary">selD</name>
    <name evidence="12" type="ORF">SAMN06269250_5818</name>
</gene>
<evidence type="ECO:0000256" key="5">
    <source>
        <dbReference type="ARBA" id="ARBA00022777"/>
    </source>
</evidence>
<keyword evidence="3 9" id="KW-0479">Metal-binding</keyword>
<reference evidence="13" key="1">
    <citation type="submission" date="2017-09" db="EMBL/GenBank/DDBJ databases">
        <authorList>
            <person name="Varghese N."/>
            <person name="Submissions S."/>
        </authorList>
    </citation>
    <scope>NUCLEOTIDE SEQUENCE [LARGE SCALE GENOMIC DNA]</scope>
    <source>
        <strain evidence="13">DSM 29961</strain>
    </source>
</reference>
<feature type="binding site" description="in other chain" evidence="9">
    <location>
        <position position="23"/>
    </location>
    <ligand>
        <name>ATP</name>
        <dbReference type="ChEBI" id="CHEBI:30616"/>
        <note>ligand shared between dimeric partners</note>
    </ligand>
</feature>
<accession>A0A286GPP4</accession>
<dbReference type="InterPro" id="IPR023061">
    <property type="entry name" value="SelD_I"/>
</dbReference>
<dbReference type="SUPFAM" id="SSF56042">
    <property type="entry name" value="PurM C-terminal domain-like"/>
    <property type="match status" value="1"/>
</dbReference>
<name>A0A286GPP4_9BACT</name>
<feature type="binding site" description="in other chain" evidence="9">
    <location>
        <begin position="62"/>
        <end position="64"/>
    </location>
    <ligand>
        <name>ATP</name>
        <dbReference type="ChEBI" id="CHEBI:30616"/>
        <note>ligand shared between dimeric partners</note>
    </ligand>
</feature>
<dbReference type="InterPro" id="IPR004536">
    <property type="entry name" value="SPS/SelD"/>
</dbReference>
<dbReference type="Gene3D" id="3.90.650.10">
    <property type="entry name" value="PurM-like C-terminal domain"/>
    <property type="match status" value="1"/>
</dbReference>
<feature type="binding site" evidence="9">
    <location>
        <begin position="153"/>
        <end position="155"/>
    </location>
    <ligand>
        <name>ATP</name>
        <dbReference type="ChEBI" id="CHEBI:30616"/>
        <note>ligand shared between dimeric partners</note>
    </ligand>
</feature>
<proteinExistence type="inferred from homology"/>
<dbReference type="FunFam" id="3.90.650.10:FF:000004">
    <property type="entry name" value="Selenide, water dikinase"/>
    <property type="match status" value="1"/>
</dbReference>
<comment type="cofactor">
    <cofactor evidence="9">
        <name>Mg(2+)</name>
        <dbReference type="ChEBI" id="CHEBI:18420"/>
    </cofactor>
    <text evidence="9">Binds 1 Mg(2+) ion per monomer.</text>
</comment>
<dbReference type="FunFam" id="3.30.1330.10:FF:000003">
    <property type="entry name" value="Selenide, water dikinase"/>
    <property type="match status" value="1"/>
</dbReference>
<evidence type="ECO:0000313" key="12">
    <source>
        <dbReference type="EMBL" id="SOD97515.1"/>
    </source>
</evidence>
<dbReference type="CDD" id="cd02195">
    <property type="entry name" value="SelD"/>
    <property type="match status" value="1"/>
</dbReference>
<comment type="catalytic activity">
    <reaction evidence="9">
        <text>hydrogenselenide + ATP + H2O = selenophosphate + AMP + phosphate + 2 H(+)</text>
        <dbReference type="Rhea" id="RHEA:18737"/>
        <dbReference type="ChEBI" id="CHEBI:15377"/>
        <dbReference type="ChEBI" id="CHEBI:15378"/>
        <dbReference type="ChEBI" id="CHEBI:16144"/>
        <dbReference type="ChEBI" id="CHEBI:29317"/>
        <dbReference type="ChEBI" id="CHEBI:30616"/>
        <dbReference type="ChEBI" id="CHEBI:43474"/>
        <dbReference type="ChEBI" id="CHEBI:456215"/>
        <dbReference type="EC" id="2.7.9.3"/>
    </reaction>
</comment>
<dbReference type="OrthoDB" id="9772934at2"/>
<dbReference type="GO" id="GO:0005524">
    <property type="term" value="F:ATP binding"/>
    <property type="evidence" value="ECO:0007669"/>
    <property type="project" value="UniProtKB-UniRule"/>
</dbReference>
<evidence type="ECO:0000256" key="7">
    <source>
        <dbReference type="ARBA" id="ARBA00022842"/>
    </source>
</evidence>
<keyword evidence="4 9" id="KW-0547">Nucleotide-binding</keyword>
<feature type="binding site" description="in other chain" evidence="9">
    <location>
        <position position="105"/>
    </location>
    <ligand>
        <name>ATP</name>
        <dbReference type="ChEBI" id="CHEBI:30616"/>
        <note>ligand shared between dimeric partners</note>
    </ligand>
</feature>
<feature type="binding site" evidence="9">
    <location>
        <position position="241"/>
    </location>
    <ligand>
        <name>Mg(2+)</name>
        <dbReference type="ChEBI" id="CHEBI:18420"/>
    </ligand>
</feature>
<protein>
    <recommendedName>
        <fullName evidence="9">Selenide, water dikinase</fullName>
        <ecNumber evidence="9">2.7.9.3</ecNumber>
    </recommendedName>
    <alternativeName>
        <fullName evidence="9">Selenium donor protein</fullName>
    </alternativeName>
    <alternativeName>
        <fullName evidence="9">Selenophosphate synthase</fullName>
    </alternativeName>
</protein>
<evidence type="ECO:0000256" key="4">
    <source>
        <dbReference type="ARBA" id="ARBA00022741"/>
    </source>
</evidence>
<dbReference type="InterPro" id="IPR036676">
    <property type="entry name" value="PurM-like_C_sf"/>
</dbReference>
<comment type="subunit">
    <text evidence="9">Homodimer.</text>
</comment>
<evidence type="ECO:0000256" key="3">
    <source>
        <dbReference type="ARBA" id="ARBA00022723"/>
    </source>
</evidence>
<evidence type="ECO:0000256" key="9">
    <source>
        <dbReference type="HAMAP-Rule" id="MF_00625"/>
    </source>
</evidence>
<dbReference type="HAMAP" id="MF_00625">
    <property type="entry name" value="SelD"/>
    <property type="match status" value="1"/>
</dbReference>
<feature type="active site" evidence="9">
    <location>
        <position position="20"/>
    </location>
</feature>
<organism evidence="12 13">
    <name type="scientific">Spirosoma fluviale</name>
    <dbReference type="NCBI Taxonomy" id="1597977"/>
    <lineage>
        <taxon>Bacteria</taxon>
        <taxon>Pseudomonadati</taxon>
        <taxon>Bacteroidota</taxon>
        <taxon>Cytophagia</taxon>
        <taxon>Cytophagales</taxon>
        <taxon>Cytophagaceae</taxon>
        <taxon>Spirosoma</taxon>
    </lineage>
</organism>
<dbReference type="InterPro" id="IPR010918">
    <property type="entry name" value="PurM-like_C_dom"/>
</dbReference>
<feature type="binding site" description="in other chain" evidence="9">
    <location>
        <position position="82"/>
    </location>
    <ligand>
        <name>ATP</name>
        <dbReference type="ChEBI" id="CHEBI:30616"/>
        <note>ligand shared between dimeric partners</note>
    </ligand>
</feature>
<sequence>MIPTETTVFKLTQYSHGAGCGCKISPKILDRILHGQTSGPNGGISGLSDTPVYTNLLVGNDSRDDAAVMDMGNGEAIISTTDFFMPIVDDAFDFGRIASANAISDVYAMGGEPIMAIAILGWPLDKIPPEVAGQVLEGSRAICREAGIPLAGGHSIDSPEPIFGLAVTGRVRLDHLKQNNTATLGCKLYLTKPLGVGVLTTAQKKGILKPEHADVAPAQMAKLNSFGATLGKLPYVKALTDVTGFGLLGHLTEMAEGSGLSAIVTFSDVPKLAMLDEYLAQKSFPGGTVRNWDSYGHKISDVSEVQKYTLADPQTSGGLLIAVEPESTIEFERVARENGFDLQSFGELVEQREKIVYVN</sequence>
<dbReference type="InterPro" id="IPR036921">
    <property type="entry name" value="PurM-like_N_sf"/>
</dbReference>
<dbReference type="Pfam" id="PF02769">
    <property type="entry name" value="AIRS_C"/>
    <property type="match status" value="1"/>
</dbReference>
<dbReference type="NCBIfam" id="NF002098">
    <property type="entry name" value="PRK00943.1"/>
    <property type="match status" value="1"/>
</dbReference>
<dbReference type="AlphaFoldDB" id="A0A286GPP4"/>
<keyword evidence="5 9" id="KW-0418">Kinase</keyword>
<dbReference type="RefSeq" id="WP_097130795.1">
    <property type="nucleotide sequence ID" value="NZ_OCNH01000007.1"/>
</dbReference>
<dbReference type="GO" id="GO:0016260">
    <property type="term" value="P:selenocysteine biosynthetic process"/>
    <property type="evidence" value="ECO:0007669"/>
    <property type="project" value="InterPro"/>
</dbReference>
<feature type="binding site" evidence="9">
    <location>
        <position position="65"/>
    </location>
    <ligand>
        <name>Mg(2+)</name>
        <dbReference type="ChEBI" id="CHEBI:18420"/>
    </ligand>
</feature>
<feature type="domain" description="PurM-like N-terminal" evidence="10">
    <location>
        <begin position="64"/>
        <end position="171"/>
    </location>
</feature>
<dbReference type="GO" id="GO:0005737">
    <property type="term" value="C:cytoplasm"/>
    <property type="evidence" value="ECO:0007669"/>
    <property type="project" value="TreeGrafter"/>
</dbReference>
<dbReference type="PANTHER" id="PTHR10256">
    <property type="entry name" value="SELENIDE, WATER DIKINASE"/>
    <property type="match status" value="1"/>
</dbReference>
<evidence type="ECO:0000256" key="2">
    <source>
        <dbReference type="ARBA" id="ARBA00022679"/>
    </source>
</evidence>
<keyword evidence="8 9" id="KW-0711">Selenium</keyword>
<evidence type="ECO:0000256" key="6">
    <source>
        <dbReference type="ARBA" id="ARBA00022840"/>
    </source>
</evidence>
<feature type="binding site" evidence="9">
    <location>
        <position position="105"/>
    </location>
    <ligand>
        <name>Mg(2+)</name>
        <dbReference type="ChEBI" id="CHEBI:18420"/>
    </ligand>
</feature>
<dbReference type="GO" id="GO:0004756">
    <property type="term" value="F:selenide, water dikinase activity"/>
    <property type="evidence" value="ECO:0007669"/>
    <property type="project" value="UniProtKB-UniRule"/>
</dbReference>
<dbReference type="NCBIfam" id="TIGR00476">
    <property type="entry name" value="selD"/>
    <property type="match status" value="1"/>
</dbReference>
<feature type="domain" description="PurM-like C-terminal" evidence="11">
    <location>
        <begin position="185"/>
        <end position="358"/>
    </location>
</feature>
<dbReference type="GO" id="GO:0000287">
    <property type="term" value="F:magnesium ion binding"/>
    <property type="evidence" value="ECO:0007669"/>
    <property type="project" value="UniProtKB-UniRule"/>
</dbReference>
<dbReference type="InterPro" id="IPR016188">
    <property type="entry name" value="PurM-like_N"/>
</dbReference>
<dbReference type="PIRSF" id="PIRSF036407">
    <property type="entry name" value="Selenphspht_syn"/>
    <property type="match status" value="1"/>
</dbReference>
<evidence type="ECO:0000256" key="8">
    <source>
        <dbReference type="ARBA" id="ARBA00023266"/>
    </source>
</evidence>
<keyword evidence="7 9" id="KW-0460">Magnesium</keyword>
<keyword evidence="13" id="KW-1185">Reference proteome</keyword>
<evidence type="ECO:0000313" key="13">
    <source>
        <dbReference type="Proteomes" id="UP000219452"/>
    </source>
</evidence>
<dbReference type="Pfam" id="PF00586">
    <property type="entry name" value="AIRS"/>
    <property type="match status" value="1"/>
</dbReference>
<feature type="site" description="Important for catalytic activity" evidence="9">
    <location>
        <position position="23"/>
    </location>
</feature>
<keyword evidence="6 9" id="KW-0067">ATP-binding</keyword>